<name>B7Q9N0_IXOSC</name>
<accession>B7Q9N0</accession>
<dbReference type="PANTHER" id="PTHR23279">
    <property type="entry name" value="DEFECTIVE PROBOSCIS EXTENSION RESPONSE DPR -RELATED"/>
    <property type="match status" value="1"/>
</dbReference>
<sequence length="140" mass="15656">MTLRFRSIHLEGCEEWTLDVRYTQKRDAGVYECQVFTEPKKSLNISLAVVRDSLPTCGITWPREEGDIRVATERGPSTTVSRLQVPEATTGGSSNYSCIQWYADSANVTVHVLNCTVCETRDSREGSVRVRGQQLSVLKA</sequence>
<organism>
    <name type="scientific">Ixodes scapularis</name>
    <name type="common">Black-legged tick</name>
    <name type="synonym">Deer tick</name>
    <dbReference type="NCBI Taxonomy" id="6945"/>
    <lineage>
        <taxon>Eukaryota</taxon>
        <taxon>Metazoa</taxon>
        <taxon>Ecdysozoa</taxon>
        <taxon>Arthropoda</taxon>
        <taxon>Chelicerata</taxon>
        <taxon>Arachnida</taxon>
        <taxon>Acari</taxon>
        <taxon>Parasitiformes</taxon>
        <taxon>Ixodida</taxon>
        <taxon>Ixodoidea</taxon>
        <taxon>Ixodidae</taxon>
        <taxon>Ixodinae</taxon>
        <taxon>Ixodes</taxon>
    </lineage>
</organism>
<dbReference type="AlphaFoldDB" id="B7Q9N0"/>
<dbReference type="EMBL" id="ABJB010886796">
    <property type="status" value="NOT_ANNOTATED_CDS"/>
    <property type="molecule type" value="Genomic_DNA"/>
</dbReference>
<proteinExistence type="predicted"/>
<evidence type="ECO:0000313" key="3">
    <source>
        <dbReference type="Proteomes" id="UP000001555"/>
    </source>
</evidence>
<protein>
    <recommendedName>
        <fullName evidence="4">Ig-like domain-containing protein</fullName>
    </recommendedName>
</protein>
<dbReference type="InParanoid" id="B7Q9N0"/>
<dbReference type="InterPro" id="IPR013783">
    <property type="entry name" value="Ig-like_fold"/>
</dbReference>
<dbReference type="EMBL" id="ABJB011047791">
    <property type="status" value="NOT_ANNOTATED_CDS"/>
    <property type="molecule type" value="Genomic_DNA"/>
</dbReference>
<dbReference type="InterPro" id="IPR037448">
    <property type="entry name" value="Zig-8"/>
</dbReference>
<evidence type="ECO:0000313" key="1">
    <source>
        <dbReference type="EMBL" id="EEC15552.1"/>
    </source>
</evidence>
<reference evidence="1 3" key="1">
    <citation type="submission" date="2008-03" db="EMBL/GenBank/DDBJ databases">
        <title>Annotation of Ixodes scapularis.</title>
        <authorList>
            <consortium name="Ixodes scapularis Genome Project Consortium"/>
            <person name="Caler E."/>
            <person name="Hannick L.I."/>
            <person name="Bidwell S."/>
            <person name="Joardar V."/>
            <person name="Thiagarajan M."/>
            <person name="Amedeo P."/>
            <person name="Galinsky K.J."/>
            <person name="Schobel S."/>
            <person name="Inman J."/>
            <person name="Hostetler J."/>
            <person name="Miller J."/>
            <person name="Hammond M."/>
            <person name="Megy K."/>
            <person name="Lawson D."/>
            <person name="Kodira C."/>
            <person name="Sutton G."/>
            <person name="Meyer J."/>
            <person name="Hill C.A."/>
            <person name="Birren B."/>
            <person name="Nene V."/>
            <person name="Collins F."/>
            <person name="Alarcon-Chaidez F."/>
            <person name="Wikel S."/>
            <person name="Strausberg R."/>
        </authorList>
    </citation>
    <scope>NUCLEOTIDE SEQUENCE [LARGE SCALE GENOMIC DNA]</scope>
    <source>
        <strain evidence="3">Wikel</strain>
        <strain evidence="1">Wikel colony</strain>
    </source>
</reference>
<keyword evidence="3" id="KW-1185">Reference proteome</keyword>
<dbReference type="EMBL" id="DS890247">
    <property type="protein sequence ID" value="EEC15552.1"/>
    <property type="molecule type" value="Genomic_DNA"/>
</dbReference>
<evidence type="ECO:0000313" key="2">
    <source>
        <dbReference type="EnsemblMetazoa" id="ISCW021112-PA"/>
    </source>
</evidence>
<dbReference type="VEuPathDB" id="VectorBase:ISCI021112"/>
<dbReference type="Gene3D" id="2.60.40.10">
    <property type="entry name" value="Immunoglobulins"/>
    <property type="match status" value="1"/>
</dbReference>
<dbReference type="GO" id="GO:0032589">
    <property type="term" value="C:neuron projection membrane"/>
    <property type="evidence" value="ECO:0000318"/>
    <property type="project" value="GO_Central"/>
</dbReference>
<dbReference type="PaxDb" id="6945-B7Q9N0"/>
<dbReference type="VEuPathDB" id="VectorBase:ISCW021112"/>
<reference evidence="2" key="2">
    <citation type="submission" date="2020-05" db="UniProtKB">
        <authorList>
            <consortium name="EnsemblMetazoa"/>
        </authorList>
    </citation>
    <scope>IDENTIFICATION</scope>
    <source>
        <strain evidence="2">wikel</strain>
    </source>
</reference>
<dbReference type="GO" id="GO:0050808">
    <property type="term" value="P:synapse organization"/>
    <property type="evidence" value="ECO:0000318"/>
    <property type="project" value="GO_Central"/>
</dbReference>
<dbReference type="PANTHER" id="PTHR23279:SF36">
    <property type="entry name" value="DEFECTIVE PROBOSCIS EXTENSION RESPONSE 9, ISOFORM A"/>
    <property type="match status" value="1"/>
</dbReference>
<dbReference type="HOGENOM" id="CLU_1837313_0_0_1"/>
<evidence type="ECO:0008006" key="4">
    <source>
        <dbReference type="Google" id="ProtNLM"/>
    </source>
</evidence>
<gene>
    <name evidence="1" type="ORF">IscW_ISCW021112</name>
</gene>
<dbReference type="Proteomes" id="UP000001555">
    <property type="component" value="Unassembled WGS sequence"/>
</dbReference>
<dbReference type="EnsemblMetazoa" id="ISCW021112-RA">
    <property type="protein sequence ID" value="ISCW021112-PA"/>
    <property type="gene ID" value="ISCW021112"/>
</dbReference>